<dbReference type="Pfam" id="PF18292">
    <property type="entry name" value="ZIP4_domain"/>
    <property type="match status" value="1"/>
</dbReference>
<feature type="repeat" description="TPR" evidence="6">
    <location>
        <begin position="676"/>
        <end position="709"/>
    </location>
</feature>
<reference evidence="10 11" key="1">
    <citation type="submission" date="2022-05" db="EMBL/GenBank/DDBJ databases">
        <authorList>
            <consortium name="Genoscope - CEA"/>
            <person name="William W."/>
        </authorList>
    </citation>
    <scope>NUCLEOTIDE SEQUENCE [LARGE SCALE GENOMIC DNA]</scope>
</reference>
<protein>
    <recommendedName>
        <fullName evidence="9">Zinc transporter ZIP4 N-terminal domain-containing protein</fullName>
    </recommendedName>
</protein>
<proteinExistence type="inferred from homology"/>
<dbReference type="InterPro" id="IPR003689">
    <property type="entry name" value="ZIP"/>
</dbReference>
<dbReference type="InterPro" id="IPR050799">
    <property type="entry name" value="ZIP_Transporter"/>
</dbReference>
<feature type="domain" description="Zinc transporter ZIP4 N-terminal" evidence="9">
    <location>
        <begin position="896"/>
        <end position="1051"/>
    </location>
</feature>
<feature type="repeat" description="TPR" evidence="6">
    <location>
        <begin position="339"/>
        <end position="372"/>
    </location>
</feature>
<feature type="repeat" description="TPR" evidence="6">
    <location>
        <begin position="591"/>
        <end position="624"/>
    </location>
</feature>
<evidence type="ECO:0000313" key="11">
    <source>
        <dbReference type="Proteomes" id="UP001159405"/>
    </source>
</evidence>
<feature type="transmembrane region" description="Helical" evidence="8">
    <location>
        <begin position="1547"/>
        <end position="1567"/>
    </location>
</feature>
<dbReference type="PANTHER" id="PTHR12191:SF37">
    <property type="entry name" value="ZINC TRANSPORTER FOI"/>
    <property type="match status" value="1"/>
</dbReference>
<evidence type="ECO:0000256" key="8">
    <source>
        <dbReference type="SAM" id="Phobius"/>
    </source>
</evidence>
<evidence type="ECO:0000313" key="10">
    <source>
        <dbReference type="EMBL" id="CAH3145421.1"/>
    </source>
</evidence>
<feature type="compositionally biased region" description="Basic and acidic residues" evidence="7">
    <location>
        <begin position="1143"/>
        <end position="1152"/>
    </location>
</feature>
<evidence type="ECO:0000256" key="7">
    <source>
        <dbReference type="SAM" id="MobiDB-lite"/>
    </source>
</evidence>
<feature type="transmembrane region" description="Helical" evidence="8">
    <location>
        <begin position="1248"/>
        <end position="1269"/>
    </location>
</feature>
<comment type="caution">
    <text evidence="10">The sequence shown here is derived from an EMBL/GenBank/DDBJ whole genome shotgun (WGS) entry which is preliminary data.</text>
</comment>
<dbReference type="InterPro" id="IPR041137">
    <property type="entry name" value="ZIP4_N"/>
</dbReference>
<dbReference type="Pfam" id="PF02535">
    <property type="entry name" value="Zip"/>
    <property type="match status" value="1"/>
</dbReference>
<evidence type="ECO:0000256" key="2">
    <source>
        <dbReference type="ARBA" id="ARBA00006939"/>
    </source>
</evidence>
<comment type="similarity">
    <text evidence="2">Belongs to the ZIP transporter (TC 2.A.5) family.</text>
</comment>
<keyword evidence="6" id="KW-0802">TPR repeat</keyword>
<feature type="region of interest" description="Disordered" evidence="7">
    <location>
        <begin position="1332"/>
        <end position="1362"/>
    </location>
</feature>
<feature type="repeat" description="TPR" evidence="6">
    <location>
        <begin position="465"/>
        <end position="498"/>
    </location>
</feature>
<dbReference type="InterPro" id="IPR019734">
    <property type="entry name" value="TPR_rpt"/>
</dbReference>
<keyword evidence="11" id="KW-1185">Reference proteome</keyword>
<dbReference type="PROSITE" id="PS50005">
    <property type="entry name" value="TPR"/>
    <property type="match status" value="10"/>
</dbReference>
<dbReference type="InterPro" id="IPR011990">
    <property type="entry name" value="TPR-like_helical_dom_sf"/>
</dbReference>
<feature type="repeat" description="TPR" evidence="6">
    <location>
        <begin position="718"/>
        <end position="751"/>
    </location>
</feature>
<feature type="repeat" description="TPR" evidence="6">
    <location>
        <begin position="381"/>
        <end position="414"/>
    </location>
</feature>
<dbReference type="Pfam" id="PF13424">
    <property type="entry name" value="TPR_12"/>
    <property type="match status" value="5"/>
</dbReference>
<feature type="transmembrane region" description="Helical" evidence="8">
    <location>
        <begin position="1215"/>
        <end position="1241"/>
    </location>
</feature>
<organism evidence="10 11">
    <name type="scientific">Porites lobata</name>
    <dbReference type="NCBI Taxonomy" id="104759"/>
    <lineage>
        <taxon>Eukaryota</taxon>
        <taxon>Metazoa</taxon>
        <taxon>Cnidaria</taxon>
        <taxon>Anthozoa</taxon>
        <taxon>Hexacorallia</taxon>
        <taxon>Scleractinia</taxon>
        <taxon>Fungiina</taxon>
        <taxon>Poritidae</taxon>
        <taxon>Porites</taxon>
    </lineage>
</organism>
<feature type="region of interest" description="Disordered" evidence="7">
    <location>
        <begin position="1094"/>
        <end position="1153"/>
    </location>
</feature>
<feature type="repeat" description="TPR" evidence="6">
    <location>
        <begin position="760"/>
        <end position="793"/>
    </location>
</feature>
<dbReference type="Proteomes" id="UP001159405">
    <property type="component" value="Unassembled WGS sequence"/>
</dbReference>
<evidence type="ECO:0000256" key="6">
    <source>
        <dbReference type="PROSITE-ProRule" id="PRU00339"/>
    </source>
</evidence>
<feature type="transmembrane region" description="Helical" evidence="8">
    <location>
        <begin position="1509"/>
        <end position="1526"/>
    </location>
</feature>
<feature type="repeat" description="TPR" evidence="6">
    <location>
        <begin position="423"/>
        <end position="456"/>
    </location>
</feature>
<feature type="transmembrane region" description="Helical" evidence="8">
    <location>
        <begin position="1296"/>
        <end position="1313"/>
    </location>
</feature>
<dbReference type="SMART" id="SM00028">
    <property type="entry name" value="TPR"/>
    <property type="match status" value="12"/>
</dbReference>
<dbReference type="Pfam" id="PF13374">
    <property type="entry name" value="TPR_10"/>
    <property type="match status" value="1"/>
</dbReference>
<feature type="repeat" description="TPR" evidence="6">
    <location>
        <begin position="802"/>
        <end position="835"/>
    </location>
</feature>
<evidence type="ECO:0000256" key="4">
    <source>
        <dbReference type="ARBA" id="ARBA00022989"/>
    </source>
</evidence>
<dbReference type="PROSITE" id="PS50293">
    <property type="entry name" value="TPR_REGION"/>
    <property type="match status" value="2"/>
</dbReference>
<evidence type="ECO:0000259" key="9">
    <source>
        <dbReference type="Pfam" id="PF18292"/>
    </source>
</evidence>
<gene>
    <name evidence="10" type="ORF">PLOB_00044504</name>
</gene>
<keyword evidence="3 8" id="KW-0812">Transmembrane</keyword>
<comment type="subcellular location">
    <subcellularLocation>
        <location evidence="1">Membrane</location>
        <topology evidence="1">Multi-pass membrane protein</topology>
    </subcellularLocation>
</comment>
<dbReference type="EMBL" id="CALNXK010000076">
    <property type="protein sequence ID" value="CAH3145421.1"/>
    <property type="molecule type" value="Genomic_DNA"/>
</dbReference>
<keyword evidence="4 8" id="KW-1133">Transmembrane helix</keyword>
<evidence type="ECO:0000256" key="1">
    <source>
        <dbReference type="ARBA" id="ARBA00004141"/>
    </source>
</evidence>
<name>A0ABN8PN88_9CNID</name>
<feature type="repeat" description="TPR" evidence="6">
    <location>
        <begin position="507"/>
        <end position="540"/>
    </location>
</feature>
<dbReference type="Gene3D" id="1.25.40.10">
    <property type="entry name" value="Tetratricopeptide repeat domain"/>
    <property type="match status" value="4"/>
</dbReference>
<accession>A0ABN8PN88</accession>
<evidence type="ECO:0000256" key="3">
    <source>
        <dbReference type="ARBA" id="ARBA00022692"/>
    </source>
</evidence>
<sequence>MVRKDLPPTGSEEWGHGQVLITTQDSSSIPSNAPLTYHESLSRGMHPDDALNLLQQVSQIQNQEQAEKVAEVLEYQPLALAAAAFYVQTVRDNGSPNYSWTNYLERLSQGGREAAENVLANENTAYSKTTTSAVRMAITSALESDAVLRQVFCLFSLCAPESLPMEIAVDFVKLRGTLKIDELIRAKCFKSSLFSCLCDEEGTGTFIRMHNIVHEVLKSIMTFEMDRLQCFSVAIESFHSYMETNKNLMRSSRRVFAKLRMTANHCNVLHEILSSCFARSNSEIILRAITPAKLISWLSLAADVCCDLSNPSQAYTFSSPGCNFVNFLNDSPKDQLLTACTYSTQGNVYRNLGQYRKAKEYHEKALTIRNNIYDEHHGEVAASLNNLGTVHRILGQYIQAKEYYEKALKIRKEIFGENHGDVAASYNNLGCVCDQLDQYSQATKYYEKALAIRKEMYGETHVDVAASYFNLGSVHTDLGQYSQAKDYHDKALSIRQEICGKLHADVAASYNSLGIVYSDLCQYHEAKEYYEMALIIRKEIYGEHHSDVAESYNNLATLNSVLGQTWQAKKYHEKALTLHKKIYGEHHGYVAAGYYNLGIVYSDLCQYGDAKEYYEKSLTIKKEIYGEYHGDVAANYNSLGNANLRLCQYREAKICFERALVITRKIYGGRNGPEVARIYDNLGSVYRNICQYSEAKEYHEKSLIIRKEIYGEHHGDVAASYNNLGIVCSDLGQYSQANDYHEKALTIGKKICGEHHGDVAISYNNLGNVYKELGQYSLAKENYEKALSIRREIYGEHHGHVAQSHNNLGDVYIALSEYDQAKEHLEKGLATRKKIYGEHHGDVAKSYYNLGSRNHEHYSFKELQDAVNGDSLKSDDLQRLFDKLHFLNCSENKTSLDYRKCFSPTELHNISGSPPSQALNSSEFAEISPSIVYCLLPASEKNSGQQRCDSPRNHSELFDLFTRNFSHGEHGITHEALDEILEEINKTIGNFLTEKKCFSAEDIFKEIEEGEEEGHNHTEDEHSHEEKVLDQHDFEKACASIILHLVKGYCIEEGHGHNETKPNLPSKESFIKELFNGKKYLTEEVLESIAESLGIGKKSSESTASSSSDSLDHGHDHRRRRSAEVSAVLPQKNLAESHSVHRRAVDPHDHAHGGNGTCYSVDEMLTVFDIDHSIGADDYDFKQLCPAFVQQAHSGVCKQQSSQTKTEHHKDMGKIWGYGFAAVTIISLTSLVGVATIPLLGKKIYKKILAMLVALAVGTLAGDSLLHLIPHAFGLHQHEETAEGDGHDDHSEEKGFIWKALVVLFSIYGFFLFESLMHLCMKKKVGDHGGHSHIDVKFPSPSGQEKNGPKMGPRDENPHMNNGAIVLTNVNAIGTLGNHTGGAQQDHPNRDSLPSHSAVSDKERRAKVSLRNISTVAWTIIIGDTLHNISDGLAIGAAFAEGGSSGVSGGISTSIAVFCHELPHELGDFAVLLTAGMTVKMALLANLFSAMSCYIGLAIGIYVGQEADVRFWIFAVAAGMFLYVALVDMLPDLMHSETLQEEPVATLLLQNFGLLLGFVIMLIIALFEEDLMAIDF</sequence>
<keyword evidence="5 8" id="KW-0472">Membrane</keyword>
<feature type="transmembrane region" description="Helical" evidence="8">
    <location>
        <begin position="1483"/>
        <end position="1503"/>
    </location>
</feature>
<feature type="region of interest" description="Disordered" evidence="7">
    <location>
        <begin position="1377"/>
        <end position="1404"/>
    </location>
</feature>
<evidence type="ECO:0000256" key="5">
    <source>
        <dbReference type="ARBA" id="ARBA00023136"/>
    </source>
</evidence>
<dbReference type="SUPFAM" id="SSF48452">
    <property type="entry name" value="TPR-like"/>
    <property type="match status" value="4"/>
</dbReference>
<dbReference type="PANTHER" id="PTHR12191">
    <property type="entry name" value="SOLUTE CARRIER FAMILY 39"/>
    <property type="match status" value="1"/>
</dbReference>